<dbReference type="InterPro" id="IPR005110">
    <property type="entry name" value="MoeA_linker/N"/>
</dbReference>
<comment type="caution">
    <text evidence="10">The sequence shown here is derived from an EMBL/GenBank/DDBJ whole genome shotgun (WGS) entry which is preliminary data.</text>
</comment>
<dbReference type="CDD" id="cd00887">
    <property type="entry name" value="MoeA"/>
    <property type="match status" value="1"/>
</dbReference>
<comment type="catalytic activity">
    <reaction evidence="6">
        <text>adenylyl-molybdopterin + molybdate = Mo-molybdopterin + AMP + H(+)</text>
        <dbReference type="Rhea" id="RHEA:35047"/>
        <dbReference type="ChEBI" id="CHEBI:15378"/>
        <dbReference type="ChEBI" id="CHEBI:36264"/>
        <dbReference type="ChEBI" id="CHEBI:62727"/>
        <dbReference type="ChEBI" id="CHEBI:71302"/>
        <dbReference type="ChEBI" id="CHEBI:456215"/>
        <dbReference type="EC" id="2.10.1.1"/>
    </reaction>
</comment>
<evidence type="ECO:0000256" key="4">
    <source>
        <dbReference type="ARBA" id="ARBA00022505"/>
    </source>
</evidence>
<feature type="region of interest" description="Disordered" evidence="8">
    <location>
        <begin position="351"/>
        <end position="377"/>
    </location>
</feature>
<dbReference type="EMBL" id="JAUHPW010000009">
    <property type="protein sequence ID" value="MDN4476537.1"/>
    <property type="molecule type" value="Genomic_DNA"/>
</dbReference>
<dbReference type="Pfam" id="PF03454">
    <property type="entry name" value="MoeA_C"/>
    <property type="match status" value="1"/>
</dbReference>
<keyword evidence="11" id="KW-1185">Reference proteome</keyword>
<evidence type="ECO:0000256" key="6">
    <source>
        <dbReference type="ARBA" id="ARBA00047317"/>
    </source>
</evidence>
<keyword evidence="5 7" id="KW-0501">Molybdenum cofactor biosynthesis</keyword>
<evidence type="ECO:0000256" key="1">
    <source>
        <dbReference type="ARBA" id="ARBA00002901"/>
    </source>
</evidence>
<evidence type="ECO:0000256" key="2">
    <source>
        <dbReference type="ARBA" id="ARBA00005046"/>
    </source>
</evidence>
<proteinExistence type="inferred from homology"/>
<keyword evidence="4 7" id="KW-0500">Molybdenum</keyword>
<dbReference type="SMART" id="SM00852">
    <property type="entry name" value="MoCF_biosynth"/>
    <property type="match status" value="1"/>
</dbReference>
<feature type="domain" description="MoaB/Mog" evidence="9">
    <location>
        <begin position="179"/>
        <end position="313"/>
    </location>
</feature>
<dbReference type="InterPro" id="IPR001453">
    <property type="entry name" value="MoaB/Mog_dom"/>
</dbReference>
<gene>
    <name evidence="10" type="ORF">QQX09_11790</name>
</gene>
<protein>
    <recommendedName>
        <fullName evidence="7">Molybdopterin molybdenumtransferase</fullName>
        <ecNumber evidence="7">2.10.1.1</ecNumber>
    </recommendedName>
</protein>
<comment type="cofactor">
    <cofactor evidence="7">
        <name>Mg(2+)</name>
        <dbReference type="ChEBI" id="CHEBI:18420"/>
    </cofactor>
</comment>
<comment type="similarity">
    <text evidence="3 7">Belongs to the MoeA family.</text>
</comment>
<comment type="function">
    <text evidence="1 7">Catalyzes the insertion of molybdate into adenylated molybdopterin with the concomitant release of AMP.</text>
</comment>
<dbReference type="Pfam" id="PF03453">
    <property type="entry name" value="MoeA_N"/>
    <property type="match status" value="1"/>
</dbReference>
<dbReference type="InterPro" id="IPR036425">
    <property type="entry name" value="MoaB/Mog-like_dom_sf"/>
</dbReference>
<dbReference type="SUPFAM" id="SSF63882">
    <property type="entry name" value="MoeA N-terminal region -like"/>
    <property type="match status" value="1"/>
</dbReference>
<keyword evidence="7" id="KW-0479">Metal-binding</keyword>
<dbReference type="Gene3D" id="3.90.105.10">
    <property type="entry name" value="Molybdopterin biosynthesis moea protein, domain 2"/>
    <property type="match status" value="1"/>
</dbReference>
<dbReference type="Gene3D" id="3.40.980.10">
    <property type="entry name" value="MoaB/Mog-like domain"/>
    <property type="match status" value="1"/>
</dbReference>
<dbReference type="Gene3D" id="2.170.190.11">
    <property type="entry name" value="Molybdopterin biosynthesis moea protein, domain 3"/>
    <property type="match status" value="1"/>
</dbReference>
<dbReference type="InterPro" id="IPR036135">
    <property type="entry name" value="MoeA_linker/N_sf"/>
</dbReference>
<evidence type="ECO:0000313" key="11">
    <source>
        <dbReference type="Proteomes" id="UP001172728"/>
    </source>
</evidence>
<evidence type="ECO:0000259" key="9">
    <source>
        <dbReference type="SMART" id="SM00852"/>
    </source>
</evidence>
<dbReference type="SUPFAM" id="SSF53218">
    <property type="entry name" value="Molybdenum cofactor biosynthesis proteins"/>
    <property type="match status" value="1"/>
</dbReference>
<sequence length="412" mass="41394">MRSAAEHLAQVLALVGPPVPRRVALADALDAVLAVDVRAAGDLPPFDNSAMDGYAVRAADVAEASEGAPVRLALVGESAAGHPWDGVLGAGETVRIMTGAPVPAGADAVVPQELVAAAAGAVLVDAPTPLGRHIRRRAEDARAGDLVVPAGVRLRPRHLAAAAAAGSGELVVMPAPRVAYLATGDELVRPGTPLAPGRIWESNATYLEAALRSLGAVPVDLGTVGDRGEDVRAAVEAADADLVVTTGGASVGDHDPVKEGLAGAGVEFLRVAIQPGKPQGLGVVAGTPVVCLPGNPVAVAVCVELFVGPAVRAMRGIPEPEWEPMRALEPWRCPPGREQVMPVVIEGAASGEDGRQGVGGSSGSAGVRPATSGGSGSHLAARLAAADGLARVRAEADTVEAGDIVAVRRFTV</sequence>
<dbReference type="EC" id="2.10.1.1" evidence="7"/>
<evidence type="ECO:0000256" key="7">
    <source>
        <dbReference type="RuleBase" id="RU365090"/>
    </source>
</evidence>
<evidence type="ECO:0000256" key="3">
    <source>
        <dbReference type="ARBA" id="ARBA00010763"/>
    </source>
</evidence>
<evidence type="ECO:0000313" key="10">
    <source>
        <dbReference type="EMBL" id="MDN4476537.1"/>
    </source>
</evidence>
<reference evidence="10" key="1">
    <citation type="submission" date="2023-06" db="EMBL/GenBank/DDBJ databases">
        <title>Sysu t00192.</title>
        <authorList>
            <person name="Gao L."/>
            <person name="Fang B.-Z."/>
            <person name="Li W.-J."/>
        </authorList>
    </citation>
    <scope>NUCLEOTIDE SEQUENCE</scope>
    <source>
        <strain evidence="10">SYSU T00192</strain>
    </source>
</reference>
<evidence type="ECO:0000256" key="5">
    <source>
        <dbReference type="ARBA" id="ARBA00023150"/>
    </source>
</evidence>
<keyword evidence="7" id="KW-0460">Magnesium</keyword>
<dbReference type="NCBIfam" id="NF045515">
    <property type="entry name" value="Glp_gephyrin"/>
    <property type="match status" value="1"/>
</dbReference>
<dbReference type="Pfam" id="PF00994">
    <property type="entry name" value="MoCF_biosynth"/>
    <property type="match status" value="1"/>
</dbReference>
<dbReference type="PANTHER" id="PTHR10192">
    <property type="entry name" value="MOLYBDOPTERIN BIOSYNTHESIS PROTEIN"/>
    <property type="match status" value="1"/>
</dbReference>
<dbReference type="RefSeq" id="WP_301134936.1">
    <property type="nucleotide sequence ID" value="NZ_JAUHPW010000009.1"/>
</dbReference>
<name>A0ABT8GBL8_9MICO</name>
<dbReference type="NCBIfam" id="TIGR00177">
    <property type="entry name" value="molyb_syn"/>
    <property type="match status" value="1"/>
</dbReference>
<dbReference type="InterPro" id="IPR038987">
    <property type="entry name" value="MoeA-like"/>
</dbReference>
<keyword evidence="7" id="KW-0808">Transferase</keyword>
<dbReference type="Gene3D" id="2.40.340.10">
    <property type="entry name" value="MoeA, C-terminal, domain IV"/>
    <property type="match status" value="1"/>
</dbReference>
<dbReference type="PANTHER" id="PTHR10192:SF5">
    <property type="entry name" value="GEPHYRIN"/>
    <property type="match status" value="1"/>
</dbReference>
<accession>A0ABT8GBL8</accession>
<dbReference type="InterPro" id="IPR005111">
    <property type="entry name" value="MoeA_C_domain_IV"/>
</dbReference>
<dbReference type="InterPro" id="IPR036688">
    <property type="entry name" value="MoeA_C_domain_IV_sf"/>
</dbReference>
<organism evidence="10 11">
    <name type="scientific">Demequina litoralis</name>
    <dbReference type="NCBI Taxonomy" id="3051660"/>
    <lineage>
        <taxon>Bacteria</taxon>
        <taxon>Bacillati</taxon>
        <taxon>Actinomycetota</taxon>
        <taxon>Actinomycetes</taxon>
        <taxon>Micrococcales</taxon>
        <taxon>Demequinaceae</taxon>
        <taxon>Demequina</taxon>
    </lineage>
</organism>
<dbReference type="Proteomes" id="UP001172728">
    <property type="component" value="Unassembled WGS sequence"/>
</dbReference>
<evidence type="ECO:0000256" key="8">
    <source>
        <dbReference type="SAM" id="MobiDB-lite"/>
    </source>
</evidence>
<comment type="pathway">
    <text evidence="2 7">Cofactor biosynthesis; molybdopterin biosynthesis.</text>
</comment>
<dbReference type="SUPFAM" id="SSF63867">
    <property type="entry name" value="MoeA C-terminal domain-like"/>
    <property type="match status" value="1"/>
</dbReference>